<sequence length="158" mass="15531">MIKVTLEFDTQEALVSFFSKTTPTVAAKVETPKPVAKAEKAAAPTPSASATDPAKVTAPAAGPTESPKPAAVATAPAPAAAPAASSAVDYPTLQKAVFALANKSREAAGEVAGALGVKTFKELAVLAADGSVTGEKVAGSFASALAAVNAKLAELEVA</sequence>
<evidence type="ECO:0000256" key="1">
    <source>
        <dbReference type="SAM" id="MobiDB-lite"/>
    </source>
</evidence>
<name>A0A6J5KRQ1_9CAUD</name>
<accession>A0A6J5KRQ1</accession>
<evidence type="ECO:0000313" key="2">
    <source>
        <dbReference type="EMBL" id="CAB4124571.1"/>
    </source>
</evidence>
<proteinExistence type="predicted"/>
<protein>
    <submittedName>
        <fullName evidence="2">Uncharacterized protein</fullName>
    </submittedName>
</protein>
<gene>
    <name evidence="2" type="ORF">UFOVP61_19</name>
</gene>
<dbReference type="EMBL" id="LR796184">
    <property type="protein sequence ID" value="CAB4124571.1"/>
    <property type="molecule type" value="Genomic_DNA"/>
</dbReference>
<feature type="region of interest" description="Disordered" evidence="1">
    <location>
        <begin position="30"/>
        <end position="76"/>
    </location>
</feature>
<feature type="compositionally biased region" description="Low complexity" evidence="1">
    <location>
        <begin position="41"/>
        <end position="55"/>
    </location>
</feature>
<organism evidence="2">
    <name type="scientific">uncultured Caudovirales phage</name>
    <dbReference type="NCBI Taxonomy" id="2100421"/>
    <lineage>
        <taxon>Viruses</taxon>
        <taxon>Duplodnaviria</taxon>
        <taxon>Heunggongvirae</taxon>
        <taxon>Uroviricota</taxon>
        <taxon>Caudoviricetes</taxon>
        <taxon>Peduoviridae</taxon>
        <taxon>Maltschvirus</taxon>
        <taxon>Maltschvirus maltsch</taxon>
    </lineage>
</organism>
<reference evidence="2" key="1">
    <citation type="submission" date="2020-04" db="EMBL/GenBank/DDBJ databases">
        <authorList>
            <person name="Chiriac C."/>
            <person name="Salcher M."/>
            <person name="Ghai R."/>
            <person name="Kavagutti S V."/>
        </authorList>
    </citation>
    <scope>NUCLEOTIDE SEQUENCE</scope>
</reference>
<feature type="compositionally biased region" description="Low complexity" evidence="1">
    <location>
        <begin position="67"/>
        <end position="76"/>
    </location>
</feature>